<evidence type="ECO:0000256" key="3">
    <source>
        <dbReference type="ARBA" id="ARBA00022670"/>
    </source>
</evidence>
<dbReference type="InterPro" id="IPR024079">
    <property type="entry name" value="MetalloPept_cat_dom_sf"/>
</dbReference>
<gene>
    <name evidence="10" type="ORF">CYJ25_00220</name>
</gene>
<evidence type="ECO:0000256" key="4">
    <source>
        <dbReference type="ARBA" id="ARBA00022723"/>
    </source>
</evidence>
<keyword evidence="4" id="KW-0479">Metal-binding</keyword>
<dbReference type="Proteomes" id="UP000234545">
    <property type="component" value="Unassembled WGS sequence"/>
</dbReference>
<dbReference type="PANTHER" id="PTHR11733:SF167">
    <property type="entry name" value="FI17812P1-RELATED"/>
    <property type="match status" value="1"/>
</dbReference>
<protein>
    <submittedName>
        <fullName evidence="10">Peptidase M13</fullName>
    </submittedName>
</protein>
<dbReference type="RefSeq" id="WP_101627241.1">
    <property type="nucleotide sequence ID" value="NZ_PKKJ01000001.1"/>
</dbReference>
<dbReference type="EMBL" id="PKKJ01000001">
    <property type="protein sequence ID" value="PKY66715.1"/>
    <property type="molecule type" value="Genomic_DNA"/>
</dbReference>
<keyword evidence="5" id="KW-0378">Hydrolase</keyword>
<evidence type="ECO:0000256" key="7">
    <source>
        <dbReference type="ARBA" id="ARBA00023049"/>
    </source>
</evidence>
<dbReference type="SUPFAM" id="SSF55486">
    <property type="entry name" value="Metalloproteases ('zincins'), catalytic domain"/>
    <property type="match status" value="1"/>
</dbReference>
<comment type="similarity">
    <text evidence="2">Belongs to the peptidase M13 family.</text>
</comment>
<dbReference type="Gene3D" id="3.40.390.10">
    <property type="entry name" value="Collagenase (Catalytic Domain)"/>
    <property type="match status" value="1"/>
</dbReference>
<evidence type="ECO:0000256" key="1">
    <source>
        <dbReference type="ARBA" id="ARBA00001947"/>
    </source>
</evidence>
<evidence type="ECO:0000256" key="5">
    <source>
        <dbReference type="ARBA" id="ARBA00022801"/>
    </source>
</evidence>
<dbReference type="AlphaFoldDB" id="A0A2I1I6F7"/>
<evidence type="ECO:0000259" key="9">
    <source>
        <dbReference type="Pfam" id="PF05649"/>
    </source>
</evidence>
<dbReference type="PANTHER" id="PTHR11733">
    <property type="entry name" value="ZINC METALLOPROTEASE FAMILY M13 NEPRILYSIN-RELATED"/>
    <property type="match status" value="1"/>
</dbReference>
<keyword evidence="7" id="KW-0482">Metalloprotease</keyword>
<dbReference type="InterPro" id="IPR042089">
    <property type="entry name" value="Peptidase_M13_dom_2"/>
</dbReference>
<name>A0A2I1I6F7_9ACTO</name>
<dbReference type="CDD" id="cd08662">
    <property type="entry name" value="M13"/>
    <property type="match status" value="1"/>
</dbReference>
<evidence type="ECO:0000256" key="6">
    <source>
        <dbReference type="ARBA" id="ARBA00022833"/>
    </source>
</evidence>
<keyword evidence="3" id="KW-0645">Protease</keyword>
<feature type="domain" description="Peptidase M13 C-terminal" evidence="8">
    <location>
        <begin position="451"/>
        <end position="680"/>
    </location>
</feature>
<proteinExistence type="inferred from homology"/>
<keyword evidence="6" id="KW-0862">Zinc</keyword>
<dbReference type="GO" id="GO:0004222">
    <property type="term" value="F:metalloendopeptidase activity"/>
    <property type="evidence" value="ECO:0007669"/>
    <property type="project" value="InterPro"/>
</dbReference>
<dbReference type="GO" id="GO:0005886">
    <property type="term" value="C:plasma membrane"/>
    <property type="evidence" value="ECO:0007669"/>
    <property type="project" value="TreeGrafter"/>
</dbReference>
<evidence type="ECO:0000256" key="2">
    <source>
        <dbReference type="ARBA" id="ARBA00007357"/>
    </source>
</evidence>
<feature type="domain" description="Peptidase M13 N-terminal" evidence="9">
    <location>
        <begin position="22"/>
        <end position="398"/>
    </location>
</feature>
<dbReference type="OrthoDB" id="9775677at2"/>
<dbReference type="GO" id="GO:0046872">
    <property type="term" value="F:metal ion binding"/>
    <property type="evidence" value="ECO:0007669"/>
    <property type="project" value="UniProtKB-KW"/>
</dbReference>
<evidence type="ECO:0000259" key="8">
    <source>
        <dbReference type="Pfam" id="PF01431"/>
    </source>
</evidence>
<sequence>MSEKILARVLETANIDSNVRAQDDFYRHVNGRWIATHKIPADRPIDGAFHALRDLSEERGRDICNDAVAGTLDGTDATLIATLWGAFMDENAIEEAGITPLFPFFEAIDHVTTREELDELTGTLMAGGADSFFGAYSGTHPHDSDARIMTFVQGGIGLPDEAYYREDSYAPIRDAYVSHLEKLASLAGIGENSARVARMIMDLETRFASHHRSAVDNRNPLLSDNQMTWREFVASAPGVNWDAWARGLGWQIGDEAQISVSQPDFFAGSAQIWGQTPIEDLKIWSKLSVLDARIGLLSSEFVEENFDFYGRTLSGTQELRPRWKRALGLVESVAGESLGRIWVSRHFPPQSKERMDQLVEGLLNAYGEAITACDWMGEETKKRALEKLATFRPKIGYPPKWRDMSGLVIEQSDSLVDAVTKAYQFETARELRKLDEPVDRDEWLMTPQTVNAYYHPAMNEIVFPAAILQPPFFDPEADDAVNFGAIGAVIGHEIGHGFDDQGSRYDAQGNLENWWSDIDRELFEQITGKLVEQYDELTPLDLAQPAVYDLDAGEDAQVEEESSPVPTVNGALTLGENIGDLAGLTIAWNAWVATLSKQGLSIDSAPVIDGLSGAQRFFYAWARAWRTASRPEFALQMLAIDPHSPAEFRCNQIARNMDQFHEAFNVCQGDHMWLDPSQRVHIW</sequence>
<evidence type="ECO:0000313" key="11">
    <source>
        <dbReference type="Proteomes" id="UP000234545"/>
    </source>
</evidence>
<dbReference type="PROSITE" id="PS51885">
    <property type="entry name" value="NEPRILYSIN"/>
    <property type="match status" value="1"/>
</dbReference>
<evidence type="ECO:0000313" key="10">
    <source>
        <dbReference type="EMBL" id="PKY66715.1"/>
    </source>
</evidence>
<dbReference type="InterPro" id="IPR018497">
    <property type="entry name" value="Peptidase_M13_C"/>
</dbReference>
<comment type="caution">
    <text evidence="10">The sequence shown here is derived from an EMBL/GenBank/DDBJ whole genome shotgun (WGS) entry which is preliminary data.</text>
</comment>
<accession>A0A2I1I6F7</accession>
<dbReference type="Pfam" id="PF01431">
    <property type="entry name" value="Peptidase_M13"/>
    <property type="match status" value="1"/>
</dbReference>
<dbReference type="PRINTS" id="PR00786">
    <property type="entry name" value="NEPRILYSIN"/>
</dbReference>
<dbReference type="InterPro" id="IPR008753">
    <property type="entry name" value="Peptidase_M13_N"/>
</dbReference>
<dbReference type="GO" id="GO:0016485">
    <property type="term" value="P:protein processing"/>
    <property type="evidence" value="ECO:0007669"/>
    <property type="project" value="TreeGrafter"/>
</dbReference>
<reference evidence="10 11" key="1">
    <citation type="submission" date="2017-12" db="EMBL/GenBank/DDBJ databases">
        <title>Phylogenetic diversity of female urinary microbiome.</title>
        <authorList>
            <person name="Thomas-White K."/>
            <person name="Wolfe A.J."/>
        </authorList>
    </citation>
    <scope>NUCLEOTIDE SEQUENCE [LARGE SCALE GENOMIC DNA]</scope>
    <source>
        <strain evidence="10 11">UMB0250</strain>
    </source>
</reference>
<dbReference type="InterPro" id="IPR000718">
    <property type="entry name" value="Peptidase_M13"/>
</dbReference>
<comment type="cofactor">
    <cofactor evidence="1">
        <name>Zn(2+)</name>
        <dbReference type="ChEBI" id="CHEBI:29105"/>
    </cofactor>
</comment>
<dbReference type="Pfam" id="PF05649">
    <property type="entry name" value="Peptidase_M13_N"/>
    <property type="match status" value="1"/>
</dbReference>
<dbReference type="Gene3D" id="1.10.1380.10">
    <property type="entry name" value="Neutral endopeptidase , domain2"/>
    <property type="match status" value="1"/>
</dbReference>
<organism evidence="10 11">
    <name type="scientific">Schaalia turicensis</name>
    <dbReference type="NCBI Taxonomy" id="131111"/>
    <lineage>
        <taxon>Bacteria</taxon>
        <taxon>Bacillati</taxon>
        <taxon>Actinomycetota</taxon>
        <taxon>Actinomycetes</taxon>
        <taxon>Actinomycetales</taxon>
        <taxon>Actinomycetaceae</taxon>
        <taxon>Schaalia</taxon>
    </lineage>
</organism>